<dbReference type="Gene3D" id="1.10.287.1080">
    <property type="entry name" value="MazG-like"/>
    <property type="match status" value="1"/>
</dbReference>
<dbReference type="RefSeq" id="WP_213168828.1">
    <property type="nucleotide sequence ID" value="NZ_CP058559.1"/>
</dbReference>
<accession>A0A7G9W805</accession>
<reference evidence="1 2" key="1">
    <citation type="submission" date="2020-07" db="EMBL/GenBank/DDBJ databases">
        <title>Alkalicella. sp. LB2 genome.</title>
        <authorList>
            <person name="Postec A."/>
            <person name="Quemeneur M."/>
        </authorList>
    </citation>
    <scope>NUCLEOTIDE SEQUENCE [LARGE SCALE GENOMIC DNA]</scope>
    <source>
        <strain evidence="1 2">LB2</strain>
    </source>
</reference>
<sequence length="131" mass="14857">MKEINCEAFQGKVNDLLIRHRSILDVLSKYHESNSRVNRSVAKSVTNCGCLSINAAKEVDSLEMEPEEFYSSRETHLAGKLCDSCKEIIEMELGNNLFYFVALCNILDLDMEEILKKEYGKISALGKFNLT</sequence>
<dbReference type="KEGG" id="acae:HYG86_08470"/>
<dbReference type="AlphaFoldDB" id="A0A7G9W805"/>
<name>A0A7G9W805_ALKCA</name>
<keyword evidence="2" id="KW-1185">Reference proteome</keyword>
<gene>
    <name evidence="1" type="ORF">HYG86_08470</name>
</gene>
<evidence type="ECO:0000313" key="2">
    <source>
        <dbReference type="Proteomes" id="UP000516160"/>
    </source>
</evidence>
<dbReference type="SUPFAM" id="SSF101386">
    <property type="entry name" value="all-alpha NTP pyrophosphatases"/>
    <property type="match status" value="1"/>
</dbReference>
<evidence type="ECO:0000313" key="1">
    <source>
        <dbReference type="EMBL" id="QNO14817.1"/>
    </source>
</evidence>
<protein>
    <submittedName>
        <fullName evidence="1">DUF1573 domain-containing protein</fullName>
    </submittedName>
</protein>
<dbReference type="Proteomes" id="UP000516160">
    <property type="component" value="Chromosome"/>
</dbReference>
<organism evidence="1 2">
    <name type="scientific">Alkalicella caledoniensis</name>
    <dbReference type="NCBI Taxonomy" id="2731377"/>
    <lineage>
        <taxon>Bacteria</taxon>
        <taxon>Bacillati</taxon>
        <taxon>Bacillota</taxon>
        <taxon>Clostridia</taxon>
        <taxon>Eubacteriales</taxon>
        <taxon>Proteinivoracaceae</taxon>
        <taxon>Alkalicella</taxon>
    </lineage>
</organism>
<proteinExistence type="predicted"/>
<dbReference type="EMBL" id="CP058559">
    <property type="protein sequence ID" value="QNO14817.1"/>
    <property type="molecule type" value="Genomic_DNA"/>
</dbReference>